<evidence type="ECO:0000256" key="5">
    <source>
        <dbReference type="ARBA" id="ARBA00022840"/>
    </source>
</evidence>
<evidence type="ECO:0000256" key="8">
    <source>
        <dbReference type="ARBA" id="ARBA00023306"/>
    </source>
</evidence>
<keyword evidence="7 10" id="KW-0573">Peptidoglycan synthesis</keyword>
<keyword evidence="1 10" id="KW-0963">Cytoplasm</keyword>
<feature type="domain" description="Mur ligase C-terminal" evidence="13">
    <location>
        <begin position="327"/>
        <end position="447"/>
    </location>
</feature>
<dbReference type="HAMAP" id="MF_02019">
    <property type="entry name" value="MurF"/>
    <property type="match status" value="1"/>
</dbReference>
<evidence type="ECO:0000259" key="13">
    <source>
        <dbReference type="Pfam" id="PF02875"/>
    </source>
</evidence>
<dbReference type="InterPro" id="IPR013221">
    <property type="entry name" value="Mur_ligase_cen"/>
</dbReference>
<evidence type="ECO:0000256" key="3">
    <source>
        <dbReference type="ARBA" id="ARBA00022618"/>
    </source>
</evidence>
<dbReference type="AlphaFoldDB" id="A0A2Z6DXJ6"/>
<dbReference type="NCBIfam" id="TIGR01143">
    <property type="entry name" value="murF"/>
    <property type="match status" value="1"/>
</dbReference>
<name>A0A2Z6DXJ6_HYDTE</name>
<dbReference type="InterPro" id="IPR036565">
    <property type="entry name" value="Mur-like_cat_sf"/>
</dbReference>
<evidence type="ECO:0000256" key="9">
    <source>
        <dbReference type="ARBA" id="ARBA00023316"/>
    </source>
</evidence>
<dbReference type="GO" id="GO:0071555">
    <property type="term" value="P:cell wall organization"/>
    <property type="evidence" value="ECO:0007669"/>
    <property type="project" value="UniProtKB-KW"/>
</dbReference>
<comment type="subcellular location">
    <subcellularLocation>
        <location evidence="10 11">Cytoplasm</location>
    </subcellularLocation>
</comment>
<dbReference type="SUPFAM" id="SSF53244">
    <property type="entry name" value="MurD-like peptide ligases, peptide-binding domain"/>
    <property type="match status" value="1"/>
</dbReference>
<dbReference type="SUPFAM" id="SSF53623">
    <property type="entry name" value="MurD-like peptide ligases, catalytic domain"/>
    <property type="match status" value="1"/>
</dbReference>
<keyword evidence="4 10" id="KW-0547">Nucleotide-binding</keyword>
<reference evidence="15 16" key="1">
    <citation type="submission" date="2018-04" db="EMBL/GenBank/DDBJ databases">
        <title>Complete genome sequence of Hydrogenophilus thermoluteolus TH-1.</title>
        <authorList>
            <person name="Arai H."/>
        </authorList>
    </citation>
    <scope>NUCLEOTIDE SEQUENCE [LARGE SCALE GENOMIC DNA]</scope>
    <source>
        <strain evidence="15 16">TH-1</strain>
    </source>
</reference>
<evidence type="ECO:0000313" key="16">
    <source>
        <dbReference type="Proteomes" id="UP000262004"/>
    </source>
</evidence>
<evidence type="ECO:0000259" key="14">
    <source>
        <dbReference type="Pfam" id="PF08245"/>
    </source>
</evidence>
<dbReference type="Pfam" id="PF08245">
    <property type="entry name" value="Mur_ligase_M"/>
    <property type="match status" value="1"/>
</dbReference>
<evidence type="ECO:0000256" key="2">
    <source>
        <dbReference type="ARBA" id="ARBA00022598"/>
    </source>
</evidence>
<feature type="domain" description="Mur ligase N-terminal catalytic" evidence="12">
    <location>
        <begin position="25"/>
        <end position="100"/>
    </location>
</feature>
<keyword evidence="8 10" id="KW-0131">Cell cycle</keyword>
<dbReference type="KEGG" id="htl:HPTL_0767"/>
<comment type="catalytic activity">
    <reaction evidence="10 11">
        <text>D-alanyl-D-alanine + UDP-N-acetyl-alpha-D-muramoyl-L-alanyl-gamma-D-glutamyl-meso-2,6-diaminopimelate + ATP = UDP-N-acetyl-alpha-D-muramoyl-L-alanyl-gamma-D-glutamyl-meso-2,6-diaminopimeloyl-D-alanyl-D-alanine + ADP + phosphate + H(+)</text>
        <dbReference type="Rhea" id="RHEA:28374"/>
        <dbReference type="ChEBI" id="CHEBI:15378"/>
        <dbReference type="ChEBI" id="CHEBI:30616"/>
        <dbReference type="ChEBI" id="CHEBI:43474"/>
        <dbReference type="ChEBI" id="CHEBI:57822"/>
        <dbReference type="ChEBI" id="CHEBI:61386"/>
        <dbReference type="ChEBI" id="CHEBI:83905"/>
        <dbReference type="ChEBI" id="CHEBI:456216"/>
        <dbReference type="EC" id="6.3.2.10"/>
    </reaction>
</comment>
<keyword evidence="3 10" id="KW-0132">Cell division</keyword>
<dbReference type="PANTHER" id="PTHR43024">
    <property type="entry name" value="UDP-N-ACETYLMURAMOYL-TRIPEPTIDE--D-ALANYL-D-ALANINE LIGASE"/>
    <property type="match status" value="1"/>
</dbReference>
<evidence type="ECO:0000256" key="10">
    <source>
        <dbReference type="HAMAP-Rule" id="MF_02019"/>
    </source>
</evidence>
<evidence type="ECO:0000256" key="1">
    <source>
        <dbReference type="ARBA" id="ARBA00022490"/>
    </source>
</evidence>
<dbReference type="EMBL" id="AP018558">
    <property type="protein sequence ID" value="BBD77035.1"/>
    <property type="molecule type" value="Genomic_DNA"/>
</dbReference>
<dbReference type="InterPro" id="IPR036615">
    <property type="entry name" value="Mur_ligase_C_dom_sf"/>
</dbReference>
<dbReference type="EC" id="6.3.2.10" evidence="10 11"/>
<keyword evidence="16" id="KW-1185">Reference proteome</keyword>
<dbReference type="InterPro" id="IPR035911">
    <property type="entry name" value="MurE/MurF_N"/>
</dbReference>
<dbReference type="InterPro" id="IPR051046">
    <property type="entry name" value="MurCDEF_CellWall_CoF430Synth"/>
</dbReference>
<dbReference type="Pfam" id="PF01225">
    <property type="entry name" value="Mur_ligase"/>
    <property type="match status" value="1"/>
</dbReference>
<evidence type="ECO:0000256" key="4">
    <source>
        <dbReference type="ARBA" id="ARBA00022741"/>
    </source>
</evidence>
<dbReference type="UniPathway" id="UPA00219"/>
<protein>
    <recommendedName>
        <fullName evidence="10 11">UDP-N-acetylmuramoyl-tripeptide--D-alanyl-D-alanine ligase</fullName>
        <ecNumber evidence="10 11">6.3.2.10</ecNumber>
    </recommendedName>
    <alternativeName>
        <fullName evidence="10">D-alanyl-D-alanine-adding enzyme</fullName>
    </alternativeName>
</protein>
<keyword evidence="6 10" id="KW-0133">Cell shape</keyword>
<dbReference type="GO" id="GO:0005737">
    <property type="term" value="C:cytoplasm"/>
    <property type="evidence" value="ECO:0007669"/>
    <property type="project" value="UniProtKB-SubCell"/>
</dbReference>
<evidence type="ECO:0000259" key="12">
    <source>
        <dbReference type="Pfam" id="PF01225"/>
    </source>
</evidence>
<dbReference type="InterPro" id="IPR000713">
    <property type="entry name" value="Mur_ligase_N"/>
</dbReference>
<dbReference type="Gene3D" id="3.90.190.20">
    <property type="entry name" value="Mur ligase, C-terminal domain"/>
    <property type="match status" value="1"/>
</dbReference>
<evidence type="ECO:0000256" key="6">
    <source>
        <dbReference type="ARBA" id="ARBA00022960"/>
    </source>
</evidence>
<dbReference type="GO" id="GO:0008360">
    <property type="term" value="P:regulation of cell shape"/>
    <property type="evidence" value="ECO:0007669"/>
    <property type="project" value="UniProtKB-KW"/>
</dbReference>
<proteinExistence type="inferred from homology"/>
<keyword evidence="2 10" id="KW-0436">Ligase</keyword>
<dbReference type="OrthoDB" id="5288039at2"/>
<dbReference type="GO" id="GO:0008766">
    <property type="term" value="F:UDP-N-acetylmuramoylalanyl-D-glutamyl-2,6-diaminopimelate-D-alanyl-D-alanine ligase activity"/>
    <property type="evidence" value="ECO:0007669"/>
    <property type="project" value="RHEA"/>
</dbReference>
<keyword evidence="9 10" id="KW-0961">Cell wall biogenesis/degradation</keyword>
<dbReference type="Pfam" id="PF02875">
    <property type="entry name" value="Mur_ligase_C"/>
    <property type="match status" value="1"/>
</dbReference>
<dbReference type="InterPro" id="IPR005863">
    <property type="entry name" value="UDP-N-AcMur_synth"/>
</dbReference>
<feature type="domain" description="Mur ligase central" evidence="14">
    <location>
        <begin position="115"/>
        <end position="304"/>
    </location>
</feature>
<dbReference type="Gene3D" id="3.40.1190.10">
    <property type="entry name" value="Mur-like, catalytic domain"/>
    <property type="match status" value="1"/>
</dbReference>
<dbReference type="GO" id="GO:0047480">
    <property type="term" value="F:UDP-N-acetylmuramoyl-tripeptide-D-alanyl-D-alanine ligase activity"/>
    <property type="evidence" value="ECO:0007669"/>
    <property type="project" value="UniProtKB-UniRule"/>
</dbReference>
<dbReference type="GO" id="GO:0005524">
    <property type="term" value="F:ATP binding"/>
    <property type="evidence" value="ECO:0007669"/>
    <property type="project" value="UniProtKB-UniRule"/>
</dbReference>
<dbReference type="PANTHER" id="PTHR43024:SF1">
    <property type="entry name" value="UDP-N-ACETYLMURAMOYL-TRIPEPTIDE--D-ALANYL-D-ALANINE LIGASE"/>
    <property type="match status" value="1"/>
</dbReference>
<comment type="similarity">
    <text evidence="10">Belongs to the MurCDEF family. MurF subfamily.</text>
</comment>
<gene>
    <name evidence="10" type="primary">murF</name>
    <name evidence="15" type="ORF">HPTL_0767</name>
</gene>
<comment type="function">
    <text evidence="10 11">Involved in cell wall formation. Catalyzes the final step in the synthesis of UDP-N-acetylmuramoyl-pentapeptide, the precursor of murein.</text>
</comment>
<organism evidence="15 16">
    <name type="scientific">Hydrogenophilus thermoluteolus</name>
    <name type="common">Pseudomonas hydrogenothermophila</name>
    <dbReference type="NCBI Taxonomy" id="297"/>
    <lineage>
        <taxon>Bacteria</taxon>
        <taxon>Pseudomonadati</taxon>
        <taxon>Pseudomonadota</taxon>
        <taxon>Hydrogenophilia</taxon>
        <taxon>Hydrogenophilales</taxon>
        <taxon>Hydrogenophilaceae</taxon>
        <taxon>Hydrogenophilus</taxon>
    </lineage>
</organism>
<sequence length="463" mass="48525">MNTSLAEIAAAIGVPMPPEAQDRRIDGVTTDSRAACSGKLFVALTGTRFDGHDFVAAALTQGAVAAMVSAAQWAHHRDRTSVPADRVLPVPDTLAALGAIGQWWRRQWGGAVTAVTGSAGKTTTKTLLASALAAIWGESQVWATPGNWNNAIGVPLTLCGIERKHRGVVVEVAMNQPGEIVALGRLAEPNVAVVLNALRAHLAGLGSVDAVAAEKGSLVTTLASDGVAVLPADSPFFAEWRERAQPRQIVTFGRAPAAMVRLCHEVADAEGIRCEVVSDRQEATVRLPWVGRHFAELACAALAVLDALQLPWEPAVAAWQALPPVAGRLRRLQTPTGTVVLDDTYNANPDAMRAAIDALMTLPQPRKVVVMGEMAELGAHGSELHEEVGRYAKAAGVTHFLTLGPNAEAAASGFGDGAMAFSALPRLLDALLPLLDAQTAVLVKGSRSSRMERVVTAIAPSAE</sequence>
<dbReference type="GO" id="GO:0051301">
    <property type="term" value="P:cell division"/>
    <property type="evidence" value="ECO:0007669"/>
    <property type="project" value="UniProtKB-KW"/>
</dbReference>
<evidence type="ECO:0000256" key="11">
    <source>
        <dbReference type="RuleBase" id="RU004136"/>
    </source>
</evidence>
<dbReference type="RefSeq" id="WP_119334813.1">
    <property type="nucleotide sequence ID" value="NZ_AP018558.1"/>
</dbReference>
<dbReference type="Proteomes" id="UP000262004">
    <property type="component" value="Chromosome"/>
</dbReference>
<feature type="binding site" evidence="10">
    <location>
        <begin position="117"/>
        <end position="123"/>
    </location>
    <ligand>
        <name>ATP</name>
        <dbReference type="ChEBI" id="CHEBI:30616"/>
    </ligand>
</feature>
<evidence type="ECO:0000313" key="15">
    <source>
        <dbReference type="EMBL" id="BBD77035.1"/>
    </source>
</evidence>
<keyword evidence="5 10" id="KW-0067">ATP-binding</keyword>
<dbReference type="SUPFAM" id="SSF63418">
    <property type="entry name" value="MurE/MurF N-terminal domain"/>
    <property type="match status" value="1"/>
</dbReference>
<evidence type="ECO:0000256" key="7">
    <source>
        <dbReference type="ARBA" id="ARBA00022984"/>
    </source>
</evidence>
<dbReference type="Gene3D" id="3.40.1390.10">
    <property type="entry name" value="MurE/MurF, N-terminal domain"/>
    <property type="match status" value="1"/>
</dbReference>
<dbReference type="GO" id="GO:0009252">
    <property type="term" value="P:peptidoglycan biosynthetic process"/>
    <property type="evidence" value="ECO:0007669"/>
    <property type="project" value="UniProtKB-UniRule"/>
</dbReference>
<dbReference type="InterPro" id="IPR004101">
    <property type="entry name" value="Mur_ligase_C"/>
</dbReference>
<comment type="pathway">
    <text evidence="10 11">Cell wall biogenesis; peptidoglycan biosynthesis.</text>
</comment>
<accession>A0A2Z6DXJ6</accession>